<accession>A0A1G4M757</accession>
<feature type="compositionally biased region" description="Low complexity" evidence="4">
    <location>
        <begin position="270"/>
        <end position="281"/>
    </location>
</feature>
<feature type="region of interest" description="Disordered" evidence="4">
    <location>
        <begin position="1297"/>
        <end position="1326"/>
    </location>
</feature>
<dbReference type="PANTHER" id="PTHR24107:SF2">
    <property type="entry name" value="NLR FAMILY CARD DOMAIN CONTAINING 3"/>
    <property type="match status" value="1"/>
</dbReference>
<feature type="compositionally biased region" description="Basic and acidic residues" evidence="4">
    <location>
        <begin position="40"/>
        <end position="50"/>
    </location>
</feature>
<feature type="compositionally biased region" description="Low complexity" evidence="4">
    <location>
        <begin position="166"/>
        <end position="211"/>
    </location>
</feature>
<evidence type="ECO:0000256" key="4">
    <source>
        <dbReference type="SAM" id="MobiDB-lite"/>
    </source>
</evidence>
<evidence type="ECO:0000313" key="6">
    <source>
        <dbReference type="Proteomes" id="UP000190831"/>
    </source>
</evidence>
<feature type="region of interest" description="Disordered" evidence="4">
    <location>
        <begin position="256"/>
        <end position="291"/>
    </location>
</feature>
<protein>
    <submittedName>
        <fullName evidence="5">LAFE_0A04918g1_1</fullName>
    </submittedName>
</protein>
<feature type="region of interest" description="Disordered" evidence="4">
    <location>
        <begin position="352"/>
        <end position="386"/>
    </location>
</feature>
<keyword evidence="6" id="KW-1185">Reference proteome</keyword>
<dbReference type="PANTHER" id="PTHR24107">
    <property type="entry name" value="YNEIN REGULATORY COMPLEX SUBUNIT 5"/>
    <property type="match status" value="1"/>
</dbReference>
<name>A0A1G4M757_LACFM</name>
<dbReference type="InterPro" id="IPR032675">
    <property type="entry name" value="LRR_dom_sf"/>
</dbReference>
<feature type="region of interest" description="Disordered" evidence="4">
    <location>
        <begin position="1116"/>
        <end position="1145"/>
    </location>
</feature>
<feature type="region of interest" description="Disordered" evidence="4">
    <location>
        <begin position="1"/>
        <end position="21"/>
    </location>
</feature>
<dbReference type="OMA" id="TNTYFND"/>
<gene>
    <name evidence="5" type="ORF">LAFE_0A04918G</name>
</gene>
<feature type="region of interest" description="Disordered" evidence="4">
    <location>
        <begin position="33"/>
        <end position="75"/>
    </location>
</feature>
<evidence type="ECO:0000313" key="5">
    <source>
        <dbReference type="EMBL" id="SCV99518.1"/>
    </source>
</evidence>
<keyword evidence="3" id="KW-0206">Cytoskeleton</keyword>
<dbReference type="Gene3D" id="3.80.10.10">
    <property type="entry name" value="Ribonuclease Inhibitor"/>
    <property type="match status" value="1"/>
</dbReference>
<proteinExistence type="predicted"/>
<keyword evidence="2" id="KW-0963">Cytoplasm</keyword>
<feature type="compositionally biased region" description="Polar residues" evidence="4">
    <location>
        <begin position="1129"/>
        <end position="1145"/>
    </location>
</feature>
<feature type="region of interest" description="Disordered" evidence="4">
    <location>
        <begin position="110"/>
        <end position="229"/>
    </location>
</feature>
<dbReference type="GO" id="GO:0005856">
    <property type="term" value="C:cytoskeleton"/>
    <property type="evidence" value="ECO:0007669"/>
    <property type="project" value="UniProtKB-SubCell"/>
</dbReference>
<feature type="region of interest" description="Disordered" evidence="4">
    <location>
        <begin position="465"/>
        <end position="508"/>
    </location>
</feature>
<feature type="compositionally biased region" description="Basic and acidic residues" evidence="4">
    <location>
        <begin position="134"/>
        <end position="145"/>
    </location>
</feature>
<sequence length="1341" mass="149326">MSMPHGRQDTTEMHKKELLSRCPSESLNLDWLTRTRSKTKPPEDYVREHSVGISEEQEAALHKSTPSPSTGFENDHYVQDAHTTVLGSNRVVRERRRSISIQDKQNDWQYDKFNPYNSGVSLRRTKSLSMNSKGHIEEPKKEKRGFFRSLFGKKKKDSQPEKESESGGISSKESSRRNSVVDSNTATNSVTNVNSVRPVASASVSSKSEGVPVKTALPEDENSLKRSKTAPVMGDAFDSRLEAYLEYYKTREIPKLKEQGDESTGAKFQSRIPRSRPSFSIDANMDSPPMPEKKIVLDFKGRPIPPHPNKPKLPPAIKHCKEVEDSVKLTKTRSNSSSTANKFGAFLRRVTSHTEEHSSRSSVLDADDHSSDEESSEGSKETLKYSPAKDIIPGLEDMKPLKRVAFATNTYFNDPPQQICSRNPRKGEVEVKPDGSVVIHRLSPEEKREILQNASTGIVVGGSGHLKLLSSDDENETDAKRKEEMAPPIKPSSTKEDAVIENDEDKTRQRRNIGVAAAEAAAEARAKEAPNELQRTVTNNEEEVIVSKSASKVTIDKPMITRRSASSLASMMTNESDDINDIYPPSKVKIPHDVVYTRCCHLREILPIPATLKQLKKGSIDPIPLLQLRNPKPSLVEVLSFSDFLSISPVLCLSLDGVHLSAHMFRTILSSLMFKQKFEKLSLRNTPLDADGWKILCYFVSKCKSLNSLDLTMVPGLSLNVQKPSKSSMKSKVIRMTCNMDGRSDMNWNLLSAALVSNGGLEEMILSGAKMPLPEFKNFIELACISTERLGLAYNEITAEQCDVLADWLVKSKVTGLDIGFNDLNGKIKPFLDALMNKTKRTKNVFKYISLNCTNLKVPKGSTAENNEVLGLLSALCYCESLKFLDISNNPDVFPYAMPYLTDCLPVFVNLVRLHMDYDNLSPTSVVTLAEVLPMCKKLSYVSLLGTKLDFASSSALCSAVRKSSTILTLDLDYEDVPEKIKDKISLYTMRNMEAEINKVDNSGKKHTSGNFSSLQEELADLLTDKPAKREDFDVVVRNFVNRLNVARSVINKATEDLFRLRMRGELSTEGKETLIRFCFIDASFERGLQLLAQRYNSAIREPLDTSCDFDVSKNRFTEATPGKPLNPGTASSGGLKRTSSSATLSSTQFKESGHAALLPFNQVAVQSFDPADDAIEIKDGGNGGISEAYHQLREEGKVLKNTQSFIDQLKDNAQLNGQVLSPESLRKAAATFDSEEIKKFILSNDISSVADVLKDLQKHGVEINDLFKKRHENDQEKIGTIPNPGNTVVGVDANLMDSRQNKRDSYSSDSESEEEHEEEAIDRVYDEVLDNIERVRTNNQ</sequence>
<feature type="compositionally biased region" description="Acidic residues" evidence="4">
    <location>
        <begin position="1311"/>
        <end position="1321"/>
    </location>
</feature>
<feature type="compositionally biased region" description="Basic and acidic residues" evidence="4">
    <location>
        <begin position="1"/>
        <end position="19"/>
    </location>
</feature>
<evidence type="ECO:0000256" key="3">
    <source>
        <dbReference type="ARBA" id="ARBA00023212"/>
    </source>
</evidence>
<dbReference type="OrthoDB" id="8436363at2759"/>
<comment type="subcellular location">
    <subcellularLocation>
        <location evidence="1">Cytoplasm</location>
        <location evidence="1">Cytoskeleton</location>
    </subcellularLocation>
</comment>
<dbReference type="EMBL" id="LT598487">
    <property type="protein sequence ID" value="SCV99518.1"/>
    <property type="molecule type" value="Genomic_DNA"/>
</dbReference>
<evidence type="ECO:0000256" key="1">
    <source>
        <dbReference type="ARBA" id="ARBA00004245"/>
    </source>
</evidence>
<organism evidence="5 6">
    <name type="scientific">Lachancea fermentati</name>
    <name type="common">Zygosaccharomyces fermentati</name>
    <dbReference type="NCBI Taxonomy" id="4955"/>
    <lineage>
        <taxon>Eukaryota</taxon>
        <taxon>Fungi</taxon>
        <taxon>Dikarya</taxon>
        <taxon>Ascomycota</taxon>
        <taxon>Saccharomycotina</taxon>
        <taxon>Saccharomycetes</taxon>
        <taxon>Saccharomycetales</taxon>
        <taxon>Saccharomycetaceae</taxon>
        <taxon>Lachancea</taxon>
    </lineage>
</organism>
<dbReference type="SUPFAM" id="SSF52047">
    <property type="entry name" value="RNI-like"/>
    <property type="match status" value="1"/>
</dbReference>
<evidence type="ECO:0000256" key="2">
    <source>
        <dbReference type="ARBA" id="ARBA00022490"/>
    </source>
</evidence>
<dbReference type="Proteomes" id="UP000190831">
    <property type="component" value="Chromosome A"/>
</dbReference>
<reference evidence="5 6" key="1">
    <citation type="submission" date="2016-03" db="EMBL/GenBank/DDBJ databases">
        <authorList>
            <person name="Devillers H."/>
        </authorList>
    </citation>
    <scope>NUCLEOTIDE SEQUENCE [LARGE SCALE GENOMIC DNA]</scope>
    <source>
        <strain evidence="5">CBS 6772</strain>
    </source>
</reference>
<dbReference type="InterPro" id="IPR052410">
    <property type="entry name" value="DRC5"/>
</dbReference>